<gene>
    <name evidence="2" type="primary">amrB</name>
    <name evidence="2" type="ORF">CWD77_04310</name>
</gene>
<feature type="region of interest" description="Disordered" evidence="1">
    <location>
        <begin position="1"/>
        <end position="22"/>
    </location>
</feature>
<dbReference type="Proteomes" id="UP000233398">
    <property type="component" value="Unassembled WGS sequence"/>
</dbReference>
<dbReference type="EMBL" id="PISP01000001">
    <property type="protein sequence ID" value="PKD44693.1"/>
    <property type="molecule type" value="Genomic_DNA"/>
</dbReference>
<accession>A0A2N0VKG4</accession>
<dbReference type="InterPro" id="IPR002737">
    <property type="entry name" value="MEMO1_fam"/>
</dbReference>
<proteinExistence type="predicted"/>
<dbReference type="NCBIfam" id="TIGR04336">
    <property type="entry name" value="AmmeMemoSam_B"/>
    <property type="match status" value="1"/>
</dbReference>
<dbReference type="Gene3D" id="3.40.830.10">
    <property type="entry name" value="LigB-like"/>
    <property type="match status" value="1"/>
</dbReference>
<sequence length="256" mass="29040">MDITSLNRDQITEGLERAKSEQTEKSETVRILFSPRIIDQSNIDEVFKIYSHIEKDDFDTVVIVESHPGSAEKKLPMPSFKTVQTSLGEVPANDKLRNDFCDEDDDFFIDDEAFDEELSLYDQLMLLQCSLDDFTVLSIQITDENSFIIKELAYALEEILASKNALIVFCCDMENKNRNELRNVLSFYNEGNMTGLMNYVNTGDSKIEGIGAFVAGLIVAKKWGLKLTFSSMEDSTSDHTNLLSGYAEMQRQAIFK</sequence>
<reference evidence="2 3" key="1">
    <citation type="submission" date="2017-11" db="EMBL/GenBank/DDBJ databases">
        <title>Rhodohalobacter 15182 sp. nov., isolated from a salt lake.</title>
        <authorList>
            <person name="Han S."/>
        </authorList>
    </citation>
    <scope>NUCLEOTIDE SEQUENCE [LARGE SCALE GENOMIC DNA]</scope>
    <source>
        <strain evidence="2 3">15182</strain>
    </source>
</reference>
<evidence type="ECO:0000313" key="2">
    <source>
        <dbReference type="EMBL" id="PKD44693.1"/>
    </source>
</evidence>
<dbReference type="Pfam" id="PF01875">
    <property type="entry name" value="Memo"/>
    <property type="match status" value="1"/>
</dbReference>
<evidence type="ECO:0000313" key="3">
    <source>
        <dbReference type="Proteomes" id="UP000233398"/>
    </source>
</evidence>
<dbReference type="OrthoDB" id="1523297at2"/>
<keyword evidence="3" id="KW-1185">Reference proteome</keyword>
<dbReference type="AlphaFoldDB" id="A0A2N0VKG4"/>
<name>A0A2N0VKG4_9BACT</name>
<comment type="caution">
    <text evidence="2">The sequence shown here is derived from an EMBL/GenBank/DDBJ whole genome shotgun (WGS) entry which is preliminary data.</text>
</comment>
<evidence type="ECO:0000256" key="1">
    <source>
        <dbReference type="SAM" id="MobiDB-lite"/>
    </source>
</evidence>
<protein>
    <submittedName>
        <fullName evidence="2">AmmeMemoRadiSam system protein B</fullName>
    </submittedName>
</protein>
<organism evidence="2 3">
    <name type="scientific">Rhodohalobacter barkolensis</name>
    <dbReference type="NCBI Taxonomy" id="2053187"/>
    <lineage>
        <taxon>Bacteria</taxon>
        <taxon>Pseudomonadati</taxon>
        <taxon>Balneolota</taxon>
        <taxon>Balneolia</taxon>
        <taxon>Balneolales</taxon>
        <taxon>Balneolaceae</taxon>
        <taxon>Rhodohalobacter</taxon>
    </lineage>
</organism>
<feature type="compositionally biased region" description="Basic and acidic residues" evidence="1">
    <location>
        <begin position="10"/>
        <end position="22"/>
    </location>
</feature>
<dbReference type="RefSeq" id="WP_101071983.1">
    <property type="nucleotide sequence ID" value="NZ_PISP01000001.1"/>
</dbReference>